<evidence type="ECO:0000313" key="4">
    <source>
        <dbReference type="Proteomes" id="UP000199686"/>
    </source>
</evidence>
<proteinExistence type="predicted"/>
<dbReference type="AlphaFoldDB" id="A0AB38BIK1"/>
<keyword evidence="3" id="KW-1185">Reference proteome</keyword>
<comment type="caution">
    <text evidence="2">The sequence shown here is derived from an EMBL/GenBank/DDBJ whole genome shotgun (WGS) entry which is preliminary data.</text>
</comment>
<evidence type="ECO:0000313" key="2">
    <source>
        <dbReference type="EMBL" id="SFH86803.1"/>
    </source>
</evidence>
<reference evidence="2 4" key="2">
    <citation type="submission" date="2016-10" db="EMBL/GenBank/DDBJ databases">
        <authorList>
            <person name="Varghese N."/>
            <person name="Submissions S."/>
        </authorList>
    </citation>
    <scope>NUCLEOTIDE SEQUENCE [LARGE SCALE GENOMIC DNA]</scope>
    <source>
        <strain evidence="2 4">DSM 2094</strain>
    </source>
</reference>
<accession>A0AB38BIK1</accession>
<dbReference type="Proteomes" id="UP000199686">
    <property type="component" value="Unassembled WGS sequence"/>
</dbReference>
<evidence type="ECO:0000313" key="1">
    <source>
        <dbReference type="EMBL" id="CZQ96578.1"/>
    </source>
</evidence>
<evidence type="ECO:0000313" key="3">
    <source>
        <dbReference type="Proteomes" id="UP000195947"/>
    </source>
</evidence>
<name>A0AB38BIK1_9LACT</name>
<dbReference type="EMBL" id="FJMZ01000026">
    <property type="protein sequence ID" value="CZQ96578.1"/>
    <property type="molecule type" value="Genomic_DNA"/>
</dbReference>
<sequence length="64" mass="6750">MKKSVVWDRNSGDTMVGRSWRYPASTSSGRLVFVVVGVGNALPAPAKTSFAGAAVPIIKRATQT</sequence>
<dbReference type="EMBL" id="FOQC01000021">
    <property type="protein sequence ID" value="SFH86803.1"/>
    <property type="molecule type" value="Genomic_DNA"/>
</dbReference>
<gene>
    <name evidence="2" type="ORF">SAMN04488507_102111</name>
    <name evidence="1" type="ORF">TFLO_2090</name>
</gene>
<dbReference type="Proteomes" id="UP000195947">
    <property type="component" value="Unassembled WGS sequence"/>
</dbReference>
<protein>
    <submittedName>
        <fullName evidence="2">Uncharacterized protein</fullName>
    </submittedName>
</protein>
<reference evidence="1 3" key="1">
    <citation type="submission" date="2016-02" db="EMBL/GenBank/DDBJ databases">
        <authorList>
            <person name="Strepis N."/>
        </authorList>
    </citation>
    <scope>NUCLEOTIDE SEQUENCE [LARGE SCALE GENOMIC DNA]</scope>
    <source>
        <strain evidence="1">Trichococcus flocculiformis</strain>
    </source>
</reference>
<organism evidence="2 4">
    <name type="scientific">Trichococcus flocculiformis</name>
    <dbReference type="NCBI Taxonomy" id="82803"/>
    <lineage>
        <taxon>Bacteria</taxon>
        <taxon>Bacillati</taxon>
        <taxon>Bacillota</taxon>
        <taxon>Bacilli</taxon>
        <taxon>Lactobacillales</taxon>
        <taxon>Carnobacteriaceae</taxon>
        <taxon>Trichococcus</taxon>
    </lineage>
</organism>